<keyword evidence="1" id="KW-0472">Membrane</keyword>
<name>A0AAN1XYP2_UNVUL</name>
<keyword evidence="3" id="KW-1185">Reference proteome</keyword>
<gene>
    <name evidence="2" type="ORF">WPS_30800</name>
</gene>
<proteinExistence type="predicted"/>
<dbReference type="RefSeq" id="WP_317995369.1">
    <property type="nucleotide sequence ID" value="NZ_AP025523.1"/>
</dbReference>
<dbReference type="EMBL" id="AP025523">
    <property type="protein sequence ID" value="BDE07804.1"/>
    <property type="molecule type" value="Genomic_DNA"/>
</dbReference>
<evidence type="ECO:0000313" key="3">
    <source>
        <dbReference type="Proteomes" id="UP001317532"/>
    </source>
</evidence>
<evidence type="ECO:0000313" key="2">
    <source>
        <dbReference type="EMBL" id="BDE07804.1"/>
    </source>
</evidence>
<accession>A0AAN1XYP2</accession>
<dbReference type="AlphaFoldDB" id="A0AAN1XYP2"/>
<dbReference type="KEGG" id="vab:WPS_30800"/>
<sequence length="76" mass="8272">MSPTALRFALIGAGIVAFVLSEVVQQRFNRKPVPTGARRDDQISRDAAVFGLRILGAVLVAGTLVSWEWANRSPLH</sequence>
<feature type="transmembrane region" description="Helical" evidence="1">
    <location>
        <begin position="47"/>
        <end position="67"/>
    </location>
</feature>
<organism evidence="2 3">
    <name type="scientific">Vulcanimicrobium alpinum</name>
    <dbReference type="NCBI Taxonomy" id="3016050"/>
    <lineage>
        <taxon>Bacteria</taxon>
        <taxon>Bacillati</taxon>
        <taxon>Vulcanimicrobiota</taxon>
        <taxon>Vulcanimicrobiia</taxon>
        <taxon>Vulcanimicrobiales</taxon>
        <taxon>Vulcanimicrobiaceae</taxon>
        <taxon>Vulcanimicrobium</taxon>
    </lineage>
</organism>
<keyword evidence="1" id="KW-0812">Transmembrane</keyword>
<feature type="transmembrane region" description="Helical" evidence="1">
    <location>
        <begin position="6"/>
        <end position="24"/>
    </location>
</feature>
<protein>
    <submittedName>
        <fullName evidence="2">Uncharacterized protein</fullName>
    </submittedName>
</protein>
<dbReference type="Proteomes" id="UP001317532">
    <property type="component" value="Chromosome"/>
</dbReference>
<evidence type="ECO:0000256" key="1">
    <source>
        <dbReference type="SAM" id="Phobius"/>
    </source>
</evidence>
<keyword evidence="1" id="KW-1133">Transmembrane helix</keyword>
<reference evidence="2 3" key="1">
    <citation type="journal article" date="2022" name="ISME Commun">
        <title>Vulcanimicrobium alpinus gen. nov. sp. nov., the first cultivated representative of the candidate phylum 'Eremiobacterota', is a metabolically versatile aerobic anoxygenic phototroph.</title>
        <authorList>
            <person name="Yabe S."/>
            <person name="Muto K."/>
            <person name="Abe K."/>
            <person name="Yokota A."/>
            <person name="Staudigel H."/>
            <person name="Tebo B.M."/>
        </authorList>
    </citation>
    <scope>NUCLEOTIDE SEQUENCE [LARGE SCALE GENOMIC DNA]</scope>
    <source>
        <strain evidence="2 3">WC8-2</strain>
    </source>
</reference>